<accession>K0QZS0</accession>
<comment type="caution">
    <text evidence="2">The sequence shown here is derived from an EMBL/GenBank/DDBJ whole genome shotgun (WGS) entry which is preliminary data.</text>
</comment>
<dbReference type="PANTHER" id="PTHR20953:SF3">
    <property type="entry name" value="P-LOOP CONTAINING NUCLEOSIDE TRIPHOSPHATE HYDROLASES SUPERFAMILY PROTEIN"/>
    <property type="match status" value="1"/>
</dbReference>
<evidence type="ECO:0000313" key="3">
    <source>
        <dbReference type="Proteomes" id="UP000266841"/>
    </source>
</evidence>
<feature type="region of interest" description="Disordered" evidence="1">
    <location>
        <begin position="1"/>
        <end position="53"/>
    </location>
</feature>
<gene>
    <name evidence="2" type="ORF">THAOC_36714</name>
</gene>
<name>K0QZS0_THAOC</name>
<dbReference type="PANTHER" id="PTHR20953">
    <property type="entry name" value="KINASE-RELATED"/>
    <property type="match status" value="1"/>
</dbReference>
<dbReference type="AlphaFoldDB" id="K0QZS0"/>
<feature type="compositionally biased region" description="Polar residues" evidence="1">
    <location>
        <begin position="241"/>
        <end position="254"/>
    </location>
</feature>
<feature type="region of interest" description="Disordered" evidence="1">
    <location>
        <begin position="221"/>
        <end position="268"/>
    </location>
</feature>
<dbReference type="OrthoDB" id="26838at2759"/>
<reference evidence="2 3" key="1">
    <citation type="journal article" date="2012" name="Genome Biol.">
        <title>Genome and low-iron response of an oceanic diatom adapted to chronic iron limitation.</title>
        <authorList>
            <person name="Lommer M."/>
            <person name="Specht M."/>
            <person name="Roy A.S."/>
            <person name="Kraemer L."/>
            <person name="Andreson R."/>
            <person name="Gutowska M.A."/>
            <person name="Wolf J."/>
            <person name="Bergner S.V."/>
            <person name="Schilhabel M.B."/>
            <person name="Klostermeier U.C."/>
            <person name="Beiko R.G."/>
            <person name="Rosenstiel P."/>
            <person name="Hippler M."/>
            <person name="Laroche J."/>
        </authorList>
    </citation>
    <scope>NUCLEOTIDE SEQUENCE [LARGE SCALE GENOMIC DNA]</scope>
    <source>
        <strain evidence="2 3">CCMP1005</strain>
    </source>
</reference>
<keyword evidence="3" id="KW-1185">Reference proteome</keyword>
<dbReference type="eggNOG" id="ENOG502QQ4X">
    <property type="taxonomic scope" value="Eukaryota"/>
</dbReference>
<protein>
    <recommendedName>
        <fullName evidence="4">AAA+ ATPase domain-containing protein</fullName>
    </recommendedName>
</protein>
<dbReference type="EMBL" id="AGNL01049304">
    <property type="protein sequence ID" value="EJK44725.1"/>
    <property type="molecule type" value="Genomic_DNA"/>
</dbReference>
<sequence>MQGVPPLLAWRTDERTNNGKPKETETKSNQHELSESSQNDAASGDIGATISPLANADRKGGAFAIKRRQNDKQHRRRTQITASIDPILSTEAIWYHWYRCRPRGNGGLRTAVPGYGSHARLYIAPASPVKTSRENFYTINYKLSEDPSIMGKQDDILEVVNFSGGSLSLSQLKSAFANYFGRPLGEPSHVKLKEWLTSFPRVDVYHQFGACVIREKPFGSSSMQRTGAATPKAGAKLDGSSAKNPSPSKTRVSSPSPPTYRSDYEDEEEKGEDIAAKILDLLGGSYSATKSHQDSQSLVDLLPLEWSNALNTIGMERVIDISLDLGRRPYCWHNRGRAFLADDPAVKVQGFHIDAITAKLQDFGNDNRAGIDGQLHRISAIRNNSKNIIGLTVRIGRHIEGNADMVCDIIDGNKSVLLLGESLSKQSEVMIECVQNHTPSVMVIDEIGRRNEVEAAQTSKNRGVRMIASAHGDLRSLLKNKEIRGLIGGLETTTLGDVEAKELQKKTGSKTLEKTLTTRAAAPIFEVIIELKRGRLNEWHIVSDSTKAVDAILRGEKYHVQKRMRCVNSGRIFVEMFQN</sequence>
<evidence type="ECO:0000256" key="1">
    <source>
        <dbReference type="SAM" id="MobiDB-lite"/>
    </source>
</evidence>
<proteinExistence type="predicted"/>
<feature type="compositionally biased region" description="Basic and acidic residues" evidence="1">
    <location>
        <begin position="11"/>
        <end position="34"/>
    </location>
</feature>
<organism evidence="2 3">
    <name type="scientific">Thalassiosira oceanica</name>
    <name type="common">Marine diatom</name>
    <dbReference type="NCBI Taxonomy" id="159749"/>
    <lineage>
        <taxon>Eukaryota</taxon>
        <taxon>Sar</taxon>
        <taxon>Stramenopiles</taxon>
        <taxon>Ochrophyta</taxon>
        <taxon>Bacillariophyta</taxon>
        <taxon>Coscinodiscophyceae</taxon>
        <taxon>Thalassiosirophycidae</taxon>
        <taxon>Thalassiosirales</taxon>
        <taxon>Thalassiosiraceae</taxon>
        <taxon>Thalassiosira</taxon>
    </lineage>
</organism>
<dbReference type="Proteomes" id="UP000266841">
    <property type="component" value="Unassembled WGS sequence"/>
</dbReference>
<evidence type="ECO:0008006" key="4">
    <source>
        <dbReference type="Google" id="ProtNLM"/>
    </source>
</evidence>
<evidence type="ECO:0000313" key="2">
    <source>
        <dbReference type="EMBL" id="EJK44725.1"/>
    </source>
</evidence>